<protein>
    <recommendedName>
        <fullName evidence="4">DUF3311 domain-containing protein</fullName>
    </recommendedName>
</protein>
<proteinExistence type="predicted"/>
<evidence type="ECO:0000256" key="1">
    <source>
        <dbReference type="SAM" id="Phobius"/>
    </source>
</evidence>
<keyword evidence="1" id="KW-0472">Membrane</keyword>
<name>A0A523QI80_UNCAE</name>
<evidence type="ECO:0000313" key="2">
    <source>
        <dbReference type="EMBL" id="TES85263.1"/>
    </source>
</evidence>
<organism evidence="2 3">
    <name type="scientific">Aerophobetes bacterium</name>
    <dbReference type="NCBI Taxonomy" id="2030807"/>
    <lineage>
        <taxon>Bacteria</taxon>
        <taxon>Candidatus Aerophobota</taxon>
    </lineage>
</organism>
<evidence type="ECO:0008006" key="4">
    <source>
        <dbReference type="Google" id="ProtNLM"/>
    </source>
</evidence>
<evidence type="ECO:0000313" key="3">
    <source>
        <dbReference type="Proteomes" id="UP000320781"/>
    </source>
</evidence>
<feature type="transmembrane region" description="Helical" evidence="1">
    <location>
        <begin position="12"/>
        <end position="30"/>
    </location>
</feature>
<sequence length="81" mass="9948">MKKRRLPFWLPHTKKALIWYVLFAVIFILYHDFWSWGRHQPLVWGWLPGWFLYDILLIIAYVAIAAAFTRFYWPKPPGRKQ</sequence>
<gene>
    <name evidence="2" type="ORF">E3J95_04820</name>
</gene>
<dbReference type="AlphaFoldDB" id="A0A523QI80"/>
<comment type="caution">
    <text evidence="2">The sequence shown here is derived from an EMBL/GenBank/DDBJ whole genome shotgun (WGS) entry which is preliminary data.</text>
</comment>
<keyword evidence="1" id="KW-0812">Transmembrane</keyword>
<keyword evidence="1" id="KW-1133">Transmembrane helix</keyword>
<dbReference type="EMBL" id="SOKU01000238">
    <property type="protein sequence ID" value="TES85263.1"/>
    <property type="molecule type" value="Genomic_DNA"/>
</dbReference>
<feature type="transmembrane region" description="Helical" evidence="1">
    <location>
        <begin position="50"/>
        <end position="73"/>
    </location>
</feature>
<reference evidence="2 3" key="1">
    <citation type="submission" date="2019-03" db="EMBL/GenBank/DDBJ databases">
        <title>Metabolic potential of uncultured bacteria and archaea associated with petroleum seepage in deep-sea sediments.</title>
        <authorList>
            <person name="Dong X."/>
            <person name="Hubert C."/>
        </authorList>
    </citation>
    <scope>NUCLEOTIDE SEQUENCE [LARGE SCALE GENOMIC DNA]</scope>
    <source>
        <strain evidence="2">E44_bin92</strain>
    </source>
</reference>
<dbReference type="Proteomes" id="UP000320781">
    <property type="component" value="Unassembled WGS sequence"/>
</dbReference>
<accession>A0A523QI80</accession>